<name>A0A444WVM9_ARAHY</name>
<dbReference type="Proteomes" id="UP000289738">
    <property type="component" value="Unassembled WGS sequence"/>
</dbReference>
<dbReference type="PANTHER" id="PTHR35761:SF1">
    <property type="entry name" value="PROTEIN SENSITIVE TO UV 2"/>
    <property type="match status" value="1"/>
</dbReference>
<keyword evidence="4" id="KW-1185">Reference proteome</keyword>
<organism evidence="3 4">
    <name type="scientific">Arachis hypogaea</name>
    <name type="common">Peanut</name>
    <dbReference type="NCBI Taxonomy" id="3818"/>
    <lineage>
        <taxon>Eukaryota</taxon>
        <taxon>Viridiplantae</taxon>
        <taxon>Streptophyta</taxon>
        <taxon>Embryophyta</taxon>
        <taxon>Tracheophyta</taxon>
        <taxon>Spermatophyta</taxon>
        <taxon>Magnoliopsida</taxon>
        <taxon>eudicotyledons</taxon>
        <taxon>Gunneridae</taxon>
        <taxon>Pentapetalae</taxon>
        <taxon>rosids</taxon>
        <taxon>fabids</taxon>
        <taxon>Fabales</taxon>
        <taxon>Fabaceae</taxon>
        <taxon>Papilionoideae</taxon>
        <taxon>50 kb inversion clade</taxon>
        <taxon>dalbergioids sensu lato</taxon>
        <taxon>Dalbergieae</taxon>
        <taxon>Pterocarpus clade</taxon>
        <taxon>Arachis</taxon>
    </lineage>
</organism>
<feature type="coiled-coil region" evidence="1">
    <location>
        <begin position="128"/>
        <end position="162"/>
    </location>
</feature>
<feature type="compositionally biased region" description="Low complexity" evidence="2">
    <location>
        <begin position="98"/>
        <end position="115"/>
    </location>
</feature>
<dbReference type="GO" id="GO:0006974">
    <property type="term" value="P:DNA damage response"/>
    <property type="evidence" value="ECO:0007669"/>
    <property type="project" value="InterPro"/>
</dbReference>
<evidence type="ECO:0000256" key="1">
    <source>
        <dbReference type="SAM" id="Coils"/>
    </source>
</evidence>
<dbReference type="EMBL" id="SDMP01000021">
    <property type="protein sequence ID" value="RYQ81445.1"/>
    <property type="molecule type" value="Genomic_DNA"/>
</dbReference>
<keyword evidence="1" id="KW-0175">Coiled coil</keyword>
<comment type="caution">
    <text evidence="3">The sequence shown here is derived from an EMBL/GenBank/DDBJ whole genome shotgun (WGS) entry which is preliminary data.</text>
</comment>
<sequence>MDIGDDIFFDDWEDAMLNQLIQAEELVLSSIAKPTQQQQQQQQPPPQLPQPPPPHSVCEPLGFSPPRELSQRAPDFDSFPLHHRHHQHHSPPRPAKPSSHYSYTSSFSSSGFASAPPRPQDSDKDIEIERLKTELGRASNQLANMEKECLMLIKERDKKEEQLRLISLKNEEAIARANCSKSVDKPDNHKFSSFENGMSSKDPSVEKTFKSKGVETDMVSHQEAQASLSNAVPAYLDLSQKLLAIQGTSVGKRLGSNAISKLLVCCHRYFHTLFGFMSMSLPSEIQRKLLSDISSSGRAIQYLKDCFHTAEAAKVSHLYLVLTKVNDGTYVLENMIEPLLDLCSMENVVIVQSSLFILHNLLKFLLEESKINSGRSASCLDLCTLLRDNVYTEQICIEKKTVDSIQLESVKDGTLFNEEVLSRKECWNLQNAPPTHVNWLNLFETMHQIVMRIKEESVRVEAVSIINMVLLKSNAYFERAQFNQNILFKTISGLLKKDAGLIVRRHALRLLYLALNCPNLLATFCCGCREGESTSAMDGHASVSDFKDFGTILQGLGDCVASCGGGLLELKLSRNAILVLAFLASSGKPGFEIFIGHRLSRGVTYLMLILQLLVSEVDHEARVGKELSEISRERTILMREILILLNRLVSNPSYSATVLRSLSNTRDMAGLTVDVAIRLSRKINECVLQDSMVKHIRETEIVDLARVFKKRVFTYLGDDLL</sequence>
<evidence type="ECO:0000256" key="2">
    <source>
        <dbReference type="SAM" id="MobiDB-lite"/>
    </source>
</evidence>
<protein>
    <recommendedName>
        <fullName evidence="5">Protein SENSITIVE TO UV 2</fullName>
    </recommendedName>
</protein>
<dbReference type="PANTHER" id="PTHR35761">
    <property type="entry name" value="ATR INTERACTING PROTEIN"/>
    <property type="match status" value="1"/>
</dbReference>
<gene>
    <name evidence="3" type="ORF">Ahy_Scaffold1g107372</name>
</gene>
<evidence type="ECO:0008006" key="5">
    <source>
        <dbReference type="Google" id="ProtNLM"/>
    </source>
</evidence>
<reference evidence="3 4" key="1">
    <citation type="submission" date="2019-01" db="EMBL/GenBank/DDBJ databases">
        <title>Sequencing of cultivated peanut Arachis hypogaea provides insights into genome evolution and oil improvement.</title>
        <authorList>
            <person name="Chen X."/>
        </authorList>
    </citation>
    <scope>NUCLEOTIDE SEQUENCE [LARGE SCALE GENOMIC DNA]</scope>
    <source>
        <strain evidence="4">cv. Fuhuasheng</strain>
        <tissue evidence="3">Leaves</tissue>
    </source>
</reference>
<feature type="region of interest" description="Disordered" evidence="2">
    <location>
        <begin position="31"/>
        <end position="123"/>
    </location>
</feature>
<proteinExistence type="predicted"/>
<dbReference type="AlphaFoldDB" id="A0A444WVM9"/>
<feature type="compositionally biased region" description="Basic residues" evidence="2">
    <location>
        <begin position="81"/>
        <end position="91"/>
    </location>
</feature>
<accession>A0A444WVM9</accession>
<dbReference type="InterPro" id="IPR044952">
    <property type="entry name" value="SUV2"/>
</dbReference>
<dbReference type="STRING" id="3818.A0A444WVM9"/>
<evidence type="ECO:0000313" key="4">
    <source>
        <dbReference type="Proteomes" id="UP000289738"/>
    </source>
</evidence>
<feature type="compositionally biased region" description="Pro residues" evidence="2">
    <location>
        <begin position="43"/>
        <end position="55"/>
    </location>
</feature>
<evidence type="ECO:0000313" key="3">
    <source>
        <dbReference type="EMBL" id="RYQ81445.1"/>
    </source>
</evidence>